<keyword evidence="4 7" id="KW-0255">Endonuclease</keyword>
<dbReference type="InterPro" id="IPR023091">
    <property type="entry name" value="MetalPrtase_cat_dom_sf_prd"/>
</dbReference>
<comment type="cofactor">
    <cofactor evidence="7">
        <name>Zn(2+)</name>
        <dbReference type="ChEBI" id="CHEBI:29105"/>
    </cofactor>
    <text evidence="7">Binds 1 zinc ion.</text>
</comment>
<dbReference type="PANTHER" id="PTHR46986:SF1">
    <property type="entry name" value="ENDORIBONUCLEASE YBEY, CHLOROPLASTIC"/>
    <property type="match status" value="1"/>
</dbReference>
<evidence type="ECO:0000256" key="6">
    <source>
        <dbReference type="ARBA" id="ARBA00022833"/>
    </source>
</evidence>
<proteinExistence type="inferred from homology"/>
<dbReference type="HAMAP" id="MF_00009">
    <property type="entry name" value="Endoribonucl_YbeY"/>
    <property type="match status" value="1"/>
</dbReference>
<sequence length="167" mass="18286">MLTDVIIENEQWDEDSLSPLAETAACAALVHQGLAPSAFEIAVLACDDDRIAELNGDFRDKRSPTNVLSWPEQDLASESAGGVPSRPDRDTGDEPHHLGDIALAFETCAREAEEQGKTLEAHVTHLVVHAVLHLLGYDHIRDEDATLMERAEVEILGNLGLPDPYRE</sequence>
<keyword evidence="3 7" id="KW-0479">Metal-binding</keyword>
<dbReference type="NCBIfam" id="TIGR00043">
    <property type="entry name" value="rRNA maturation RNase YbeY"/>
    <property type="match status" value="1"/>
</dbReference>
<name>A0ABT4XSH6_9RHOB</name>
<evidence type="ECO:0000313" key="10">
    <source>
        <dbReference type="Proteomes" id="UP001210720"/>
    </source>
</evidence>
<protein>
    <recommendedName>
        <fullName evidence="7">Endoribonuclease YbeY</fullName>
        <ecNumber evidence="7">3.1.-.-</ecNumber>
    </recommendedName>
</protein>
<dbReference type="PROSITE" id="PS01306">
    <property type="entry name" value="UPF0054"/>
    <property type="match status" value="1"/>
</dbReference>
<keyword evidence="6 7" id="KW-0862">Zinc</keyword>
<evidence type="ECO:0000256" key="7">
    <source>
        <dbReference type="HAMAP-Rule" id="MF_00009"/>
    </source>
</evidence>
<evidence type="ECO:0000256" key="5">
    <source>
        <dbReference type="ARBA" id="ARBA00022801"/>
    </source>
</evidence>
<dbReference type="PANTHER" id="PTHR46986">
    <property type="entry name" value="ENDORIBONUCLEASE YBEY, CHLOROPLASTIC"/>
    <property type="match status" value="1"/>
</dbReference>
<comment type="subcellular location">
    <subcellularLocation>
        <location evidence="7">Cytoplasm</location>
    </subcellularLocation>
</comment>
<dbReference type="InterPro" id="IPR002036">
    <property type="entry name" value="YbeY"/>
</dbReference>
<dbReference type="Pfam" id="PF02130">
    <property type="entry name" value="YbeY"/>
    <property type="match status" value="1"/>
</dbReference>
<evidence type="ECO:0000256" key="1">
    <source>
        <dbReference type="ARBA" id="ARBA00010875"/>
    </source>
</evidence>
<reference evidence="9 10" key="1">
    <citation type="submission" date="2023-01" db="EMBL/GenBank/DDBJ databases">
        <title>Thalassococcus onchidii sp. nov., isolated from a marine invertebrate from the South China Sea.</title>
        <authorList>
            <person name="Xu S."/>
            <person name="Liu Z."/>
            <person name="Xu Y."/>
        </authorList>
    </citation>
    <scope>NUCLEOTIDE SEQUENCE [LARGE SCALE GENOMIC DNA]</scope>
    <source>
        <strain evidence="9 10">KCTC 32084</strain>
    </source>
</reference>
<keyword evidence="2 7" id="KW-0540">Nuclease</keyword>
<feature type="binding site" evidence="7">
    <location>
        <position position="139"/>
    </location>
    <ligand>
        <name>Zn(2+)</name>
        <dbReference type="ChEBI" id="CHEBI:29105"/>
        <note>catalytic</note>
    </ligand>
</feature>
<keyword evidence="7" id="KW-0698">rRNA processing</keyword>
<keyword evidence="7" id="KW-0963">Cytoplasm</keyword>
<evidence type="ECO:0000256" key="4">
    <source>
        <dbReference type="ARBA" id="ARBA00022759"/>
    </source>
</evidence>
<dbReference type="RefSeq" id="WP_271432931.1">
    <property type="nucleotide sequence ID" value="NZ_JAQIOY010000003.1"/>
</dbReference>
<organism evidence="9 10">
    <name type="scientific">Thalassococcus lentus</name>
    <dbReference type="NCBI Taxonomy" id="1210524"/>
    <lineage>
        <taxon>Bacteria</taxon>
        <taxon>Pseudomonadati</taxon>
        <taxon>Pseudomonadota</taxon>
        <taxon>Alphaproteobacteria</taxon>
        <taxon>Rhodobacterales</taxon>
        <taxon>Roseobacteraceae</taxon>
        <taxon>Thalassococcus</taxon>
    </lineage>
</organism>
<keyword evidence="10" id="KW-1185">Reference proteome</keyword>
<evidence type="ECO:0000256" key="2">
    <source>
        <dbReference type="ARBA" id="ARBA00022722"/>
    </source>
</evidence>
<feature type="compositionally biased region" description="Basic and acidic residues" evidence="8">
    <location>
        <begin position="86"/>
        <end position="97"/>
    </location>
</feature>
<dbReference type="EMBL" id="JAQIOY010000003">
    <property type="protein sequence ID" value="MDA7424913.1"/>
    <property type="molecule type" value="Genomic_DNA"/>
</dbReference>
<evidence type="ECO:0000256" key="8">
    <source>
        <dbReference type="SAM" id="MobiDB-lite"/>
    </source>
</evidence>
<comment type="function">
    <text evidence="7">Single strand-specific metallo-endoribonuclease involved in late-stage 70S ribosome quality control and in maturation of the 3' terminus of the 16S rRNA.</text>
</comment>
<keyword evidence="5 7" id="KW-0378">Hydrolase</keyword>
<accession>A0ABT4XSH6</accession>
<feature type="region of interest" description="Disordered" evidence="8">
    <location>
        <begin position="62"/>
        <end position="97"/>
    </location>
</feature>
<gene>
    <name evidence="7 9" type="primary">ybeY</name>
    <name evidence="9" type="ORF">PFY00_09260</name>
</gene>
<comment type="caution">
    <text evidence="9">The sequence shown here is derived from an EMBL/GenBank/DDBJ whole genome shotgun (WGS) entry which is preliminary data.</text>
</comment>
<evidence type="ECO:0000313" key="9">
    <source>
        <dbReference type="EMBL" id="MDA7424913.1"/>
    </source>
</evidence>
<dbReference type="EC" id="3.1.-.-" evidence="7"/>
<dbReference type="Gene3D" id="3.40.390.30">
    <property type="entry name" value="Metalloproteases ('zincins'), catalytic domain"/>
    <property type="match status" value="1"/>
</dbReference>
<dbReference type="InterPro" id="IPR020549">
    <property type="entry name" value="YbeY_CS"/>
</dbReference>
<keyword evidence="7" id="KW-0690">Ribosome biogenesis</keyword>
<evidence type="ECO:0000256" key="3">
    <source>
        <dbReference type="ARBA" id="ARBA00022723"/>
    </source>
</evidence>
<dbReference type="SUPFAM" id="SSF55486">
    <property type="entry name" value="Metalloproteases ('zincins'), catalytic domain"/>
    <property type="match status" value="1"/>
</dbReference>
<feature type="binding site" evidence="7">
    <location>
        <position position="129"/>
    </location>
    <ligand>
        <name>Zn(2+)</name>
        <dbReference type="ChEBI" id="CHEBI:29105"/>
        <note>catalytic</note>
    </ligand>
</feature>
<comment type="similarity">
    <text evidence="1 7">Belongs to the endoribonuclease YbeY family.</text>
</comment>
<dbReference type="Proteomes" id="UP001210720">
    <property type="component" value="Unassembled WGS sequence"/>
</dbReference>
<feature type="binding site" evidence="7">
    <location>
        <position position="133"/>
    </location>
    <ligand>
        <name>Zn(2+)</name>
        <dbReference type="ChEBI" id="CHEBI:29105"/>
        <note>catalytic</note>
    </ligand>
</feature>